<evidence type="ECO:0000313" key="2">
    <source>
        <dbReference type="EMBL" id="PUB17392.1"/>
    </source>
</evidence>
<sequence length="374" mass="42625">MLGIKKNSLVLAAFILSFAAVWQMGAHWFEQARVLAANTKVVSTQAEVTEYLDGLGSENAARVEVPTGVFIQSLVFSSSSNVNLTGYIWQKYPVGYPYEKGIIFPEQIASGDTVMKQEYTEMVAHEGAQHELIGWYFDVTVRQSFNYYRYPLDFLTIWLRIWPADFENDANIRLVPDFGSYDDPTARKFGLDADLVQGEWNIDQSFFSYRDVAYDTSFGYPPTADDDLYHELYFNLGAERKFINAFVINLVPLFVVALLLFAGIMTISDDKEQSSRFGFSTSGLIGTCSALFFVVMLSHIQVRAQFAGSGLVYIEYFYLVMYGMILLTALNGYLFSLHRRRALAFLHYEDNFIAKVSFWPVLLWAMLLITWAML</sequence>
<dbReference type="AlphaFoldDB" id="A0A2T6KME4"/>
<keyword evidence="1" id="KW-1133">Transmembrane helix</keyword>
<name>A0A2T6KME4_9RHOB</name>
<feature type="transmembrane region" description="Helical" evidence="1">
    <location>
        <begin position="356"/>
        <end position="373"/>
    </location>
</feature>
<feature type="transmembrane region" description="Helical" evidence="1">
    <location>
        <begin position="277"/>
        <end position="296"/>
    </location>
</feature>
<dbReference type="OrthoDB" id="2489132at2"/>
<keyword evidence="3" id="KW-1185">Reference proteome</keyword>
<feature type="transmembrane region" description="Helical" evidence="1">
    <location>
        <begin position="316"/>
        <end position="335"/>
    </location>
</feature>
<dbReference type="EMBL" id="QBUD01000002">
    <property type="protein sequence ID" value="PUB17392.1"/>
    <property type="molecule type" value="Genomic_DNA"/>
</dbReference>
<comment type="caution">
    <text evidence="2">The sequence shown here is derived from an EMBL/GenBank/DDBJ whole genome shotgun (WGS) entry which is preliminary data.</text>
</comment>
<gene>
    <name evidence="2" type="ORF">C8N45_102404</name>
</gene>
<proteinExistence type="predicted"/>
<feature type="transmembrane region" description="Helical" evidence="1">
    <location>
        <begin position="242"/>
        <end position="265"/>
    </location>
</feature>
<organism evidence="2 3">
    <name type="scientific">Yoonia sediminilitoris</name>
    <dbReference type="NCBI Taxonomy" id="1286148"/>
    <lineage>
        <taxon>Bacteria</taxon>
        <taxon>Pseudomonadati</taxon>
        <taxon>Pseudomonadota</taxon>
        <taxon>Alphaproteobacteria</taxon>
        <taxon>Rhodobacterales</taxon>
        <taxon>Paracoccaceae</taxon>
        <taxon>Yoonia</taxon>
    </lineage>
</organism>
<reference evidence="2 3" key="1">
    <citation type="submission" date="2018-04" db="EMBL/GenBank/DDBJ databases">
        <title>Genomic Encyclopedia of Archaeal and Bacterial Type Strains, Phase II (KMG-II): from individual species to whole genera.</title>
        <authorList>
            <person name="Goeker M."/>
        </authorList>
    </citation>
    <scope>NUCLEOTIDE SEQUENCE [LARGE SCALE GENOMIC DNA]</scope>
    <source>
        <strain evidence="2 3">DSM 29955</strain>
    </source>
</reference>
<accession>A0A2T6KME4</accession>
<dbReference type="RefSeq" id="WP_108385514.1">
    <property type="nucleotide sequence ID" value="NZ_QBUD01000002.1"/>
</dbReference>
<protein>
    <recommendedName>
        <fullName evidence="4">Neurotransmitter-gated ion-channel</fullName>
    </recommendedName>
</protein>
<keyword evidence="1" id="KW-0812">Transmembrane</keyword>
<dbReference type="Proteomes" id="UP000244523">
    <property type="component" value="Unassembled WGS sequence"/>
</dbReference>
<keyword evidence="1" id="KW-0472">Membrane</keyword>
<evidence type="ECO:0008006" key="4">
    <source>
        <dbReference type="Google" id="ProtNLM"/>
    </source>
</evidence>
<evidence type="ECO:0000313" key="3">
    <source>
        <dbReference type="Proteomes" id="UP000244523"/>
    </source>
</evidence>
<evidence type="ECO:0000256" key="1">
    <source>
        <dbReference type="SAM" id="Phobius"/>
    </source>
</evidence>